<gene>
    <name evidence="1" type="ORF">JAO78_011110</name>
</gene>
<protein>
    <submittedName>
        <fullName evidence="1">Uncharacterized protein</fullName>
    </submittedName>
</protein>
<dbReference type="RefSeq" id="WP_226751424.1">
    <property type="nucleotide sequence ID" value="NZ_JAEINI020000006.1"/>
</dbReference>
<proteinExistence type="predicted"/>
<comment type="caution">
    <text evidence="1">The sequence shown here is derived from an EMBL/GenBank/DDBJ whole genome shotgun (WGS) entry which is preliminary data.</text>
</comment>
<name>A0ABS8C4U3_9ALTE</name>
<keyword evidence="2" id="KW-1185">Reference proteome</keyword>
<dbReference type="EMBL" id="JAEINI020000006">
    <property type="protein sequence ID" value="MCB5227363.1"/>
    <property type="molecule type" value="Genomic_DNA"/>
</dbReference>
<accession>A0ABS8C4U3</accession>
<organism evidence="1 2">
    <name type="scientific">Alishewanella maricola</name>
    <dbReference type="NCBI Taxonomy" id="2795740"/>
    <lineage>
        <taxon>Bacteria</taxon>
        <taxon>Pseudomonadati</taxon>
        <taxon>Pseudomonadota</taxon>
        <taxon>Gammaproteobacteria</taxon>
        <taxon>Alteromonadales</taxon>
        <taxon>Alteromonadaceae</taxon>
        <taxon>Alishewanella</taxon>
    </lineage>
</organism>
<evidence type="ECO:0000313" key="2">
    <source>
        <dbReference type="Proteomes" id="UP000633814"/>
    </source>
</evidence>
<sequence length="240" mass="26609">MVKLKQLFREYAAAFAWALLLHSLVLVLLLHTTLQKPVALPQAEPIRTFLYQPAIKSPEPVAEMKVERPVKEPLAHADKIAAKQAAASHINHSIKPLEVSATIVSKARQNEPVLASSDIISLPITPRSSLAERSLKQLAQPNQQALAQAADASYQQWQQQQLQPRITVAQQHQQASANPEKAVLFTYNDGQQLVKLGDNCLIVDPQLSGFEQMMQAKGAPCKESDDALLFRQTMAKWLSR</sequence>
<dbReference type="Proteomes" id="UP000633814">
    <property type="component" value="Unassembled WGS sequence"/>
</dbReference>
<reference evidence="1 2" key="1">
    <citation type="submission" date="2021-10" db="EMBL/GenBank/DDBJ databases">
        <title>Alishewanella koreense sp. nov. isolated from seawater of southwestern coast in South Korea and the proposal for the reclassification of Rheinheimera perlucida and Rheinheimera tuosuensis as Arsukibacterium perlucida and Arsukibacterium tuosuensis.</title>
        <authorList>
            <person name="Kim K.H."/>
            <person name="Ruan W."/>
            <person name="Kim K.R."/>
            <person name="Baek J.H."/>
            <person name="Jeon C.O."/>
        </authorList>
    </citation>
    <scope>NUCLEOTIDE SEQUENCE [LARGE SCALE GENOMIC DNA]</scope>
    <source>
        <strain evidence="1 2">16-MA</strain>
    </source>
</reference>
<evidence type="ECO:0000313" key="1">
    <source>
        <dbReference type="EMBL" id="MCB5227363.1"/>
    </source>
</evidence>